<gene>
    <name evidence="2" type="ORF">GCM10023346_30770</name>
</gene>
<accession>A0ABP9SL86</accession>
<feature type="region of interest" description="Disordered" evidence="1">
    <location>
        <begin position="52"/>
        <end position="76"/>
    </location>
</feature>
<reference evidence="3" key="1">
    <citation type="journal article" date="2019" name="Int. J. Syst. Evol. Microbiol.">
        <title>The Global Catalogue of Microorganisms (GCM) 10K type strain sequencing project: providing services to taxonomists for standard genome sequencing and annotation.</title>
        <authorList>
            <consortium name="The Broad Institute Genomics Platform"/>
            <consortium name="The Broad Institute Genome Sequencing Center for Infectious Disease"/>
            <person name="Wu L."/>
            <person name="Ma J."/>
        </authorList>
    </citation>
    <scope>NUCLEOTIDE SEQUENCE [LARGE SCALE GENOMIC DNA]</scope>
    <source>
        <strain evidence="3">JCM 18514</strain>
    </source>
</reference>
<dbReference type="Proteomes" id="UP001500200">
    <property type="component" value="Unassembled WGS sequence"/>
</dbReference>
<evidence type="ECO:0000313" key="3">
    <source>
        <dbReference type="Proteomes" id="UP001500200"/>
    </source>
</evidence>
<protein>
    <submittedName>
        <fullName evidence="2">Uncharacterized protein</fullName>
    </submittedName>
</protein>
<evidence type="ECO:0000256" key="1">
    <source>
        <dbReference type="SAM" id="MobiDB-lite"/>
    </source>
</evidence>
<feature type="compositionally biased region" description="Polar residues" evidence="1">
    <location>
        <begin position="62"/>
        <end position="75"/>
    </location>
</feature>
<organism evidence="2 3">
    <name type="scientific">Arthrobacter gyeryongensis</name>
    <dbReference type="NCBI Taxonomy" id="1650592"/>
    <lineage>
        <taxon>Bacteria</taxon>
        <taxon>Bacillati</taxon>
        <taxon>Actinomycetota</taxon>
        <taxon>Actinomycetes</taxon>
        <taxon>Micrococcales</taxon>
        <taxon>Micrococcaceae</taxon>
        <taxon>Arthrobacter</taxon>
    </lineage>
</organism>
<keyword evidence="3" id="KW-1185">Reference proteome</keyword>
<comment type="caution">
    <text evidence="2">The sequence shown here is derived from an EMBL/GenBank/DDBJ whole genome shotgun (WGS) entry which is preliminary data.</text>
</comment>
<evidence type="ECO:0000313" key="2">
    <source>
        <dbReference type="EMBL" id="GAA5197025.1"/>
    </source>
</evidence>
<name>A0ABP9SL86_9MICC</name>
<dbReference type="EMBL" id="BAABKK010000022">
    <property type="protein sequence ID" value="GAA5197025.1"/>
    <property type="molecule type" value="Genomic_DNA"/>
</dbReference>
<proteinExistence type="predicted"/>
<sequence length="149" mass="15146">MVCFREAVPGLSEADVDADADGLPAPGATAGVALAVLDGAGDEAGDETAVLPDTTGAGAVQPVTSPATSNGTASSKPGLPAAWWRPDGFCGIPLLITRLFCHAAYYPPRRMVSAGVRGIHCFRGRHDFGPRGHSGAESFQARASTSSPV</sequence>